<feature type="transmembrane region" description="Helical" evidence="5">
    <location>
        <begin position="101"/>
        <end position="118"/>
    </location>
</feature>
<dbReference type="Proteomes" id="UP001596053">
    <property type="component" value="Unassembled WGS sequence"/>
</dbReference>
<name>A0ABW0IU22_9HYPH</name>
<evidence type="ECO:0000256" key="1">
    <source>
        <dbReference type="ARBA" id="ARBA00004141"/>
    </source>
</evidence>
<dbReference type="PANTHER" id="PTHR37422">
    <property type="entry name" value="TEICHURONIC ACID BIOSYNTHESIS PROTEIN TUAE"/>
    <property type="match status" value="1"/>
</dbReference>
<dbReference type="GO" id="GO:0016874">
    <property type="term" value="F:ligase activity"/>
    <property type="evidence" value="ECO:0007669"/>
    <property type="project" value="UniProtKB-KW"/>
</dbReference>
<keyword evidence="8" id="KW-1185">Reference proteome</keyword>
<dbReference type="EMBL" id="JBHSLW010000018">
    <property type="protein sequence ID" value="MFC5420593.1"/>
    <property type="molecule type" value="Genomic_DNA"/>
</dbReference>
<gene>
    <name evidence="7" type="ORF">ACFPOB_13585</name>
</gene>
<feature type="transmembrane region" description="Helical" evidence="5">
    <location>
        <begin position="43"/>
        <end position="61"/>
    </location>
</feature>
<evidence type="ECO:0000313" key="8">
    <source>
        <dbReference type="Proteomes" id="UP001596053"/>
    </source>
</evidence>
<keyword evidence="3 5" id="KW-1133">Transmembrane helix</keyword>
<keyword evidence="4 5" id="KW-0472">Membrane</keyword>
<keyword evidence="2 5" id="KW-0812">Transmembrane</keyword>
<feature type="transmembrane region" description="Helical" evidence="5">
    <location>
        <begin position="274"/>
        <end position="296"/>
    </location>
</feature>
<feature type="transmembrane region" description="Helical" evidence="5">
    <location>
        <begin position="125"/>
        <end position="145"/>
    </location>
</feature>
<feature type="transmembrane region" description="Helical" evidence="5">
    <location>
        <begin position="165"/>
        <end position="183"/>
    </location>
</feature>
<feature type="transmembrane region" description="Helical" evidence="5">
    <location>
        <begin position="190"/>
        <end position="221"/>
    </location>
</feature>
<evidence type="ECO:0000313" key="7">
    <source>
        <dbReference type="EMBL" id="MFC5420593.1"/>
    </source>
</evidence>
<evidence type="ECO:0000259" key="6">
    <source>
        <dbReference type="Pfam" id="PF04932"/>
    </source>
</evidence>
<dbReference type="InterPro" id="IPR051533">
    <property type="entry name" value="WaaL-like"/>
</dbReference>
<feature type="transmembrane region" description="Helical" evidence="5">
    <location>
        <begin position="341"/>
        <end position="357"/>
    </location>
</feature>
<feature type="transmembrane region" description="Helical" evidence="5">
    <location>
        <begin position="233"/>
        <end position="254"/>
    </location>
</feature>
<proteinExistence type="predicted"/>
<evidence type="ECO:0000256" key="4">
    <source>
        <dbReference type="ARBA" id="ARBA00023136"/>
    </source>
</evidence>
<accession>A0ABW0IU22</accession>
<dbReference type="InterPro" id="IPR007016">
    <property type="entry name" value="O-antigen_ligase-rel_domated"/>
</dbReference>
<keyword evidence="7" id="KW-0436">Ligase</keyword>
<feature type="domain" description="O-antigen ligase-related" evidence="6">
    <location>
        <begin position="195"/>
        <end position="324"/>
    </location>
</feature>
<sequence length="395" mass="42131">MASLPKPIESWRGRRLLEPDMLCIAGFHAFLLSAYFIPKNLSAKLMIASLALIVLSDRNLLRAPLPRPLAWALASVAGFCAWTAASLAVNRVAAGPAAESLTSFVLIGLVLLAGRRLLACCSLAFICRSLLVVASVSATASLVLHTASGLPWSERLVPLGRPGNAILGAGGLSIALIAAMTLWRSGRPLAMLAIAAAPIVVTLVLTQSRGPLIALLIALAAAQTPLRTQPGRLFGTALLAWALTTSLILVEPYLRAQFCADDQSFCRPSARLEIWSWAIANLAEHPLFGLGPTFRFDSIVLNHPHNSFLGMAMFFGLPALAAFIALAYAYCLRLTQAGGQLNYFCSAALVFSFAYMGTDLPNIFAFANMHYLFLWLPVAFGLSFEAEAPAPAPRG</sequence>
<feature type="transmembrane region" description="Helical" evidence="5">
    <location>
        <begin position="308"/>
        <end position="329"/>
    </location>
</feature>
<evidence type="ECO:0000256" key="5">
    <source>
        <dbReference type="SAM" id="Phobius"/>
    </source>
</evidence>
<dbReference type="PANTHER" id="PTHR37422:SF13">
    <property type="entry name" value="LIPOPOLYSACCHARIDE BIOSYNTHESIS PROTEIN PA4999-RELATED"/>
    <property type="match status" value="1"/>
</dbReference>
<evidence type="ECO:0000256" key="2">
    <source>
        <dbReference type="ARBA" id="ARBA00022692"/>
    </source>
</evidence>
<feature type="transmembrane region" description="Helical" evidence="5">
    <location>
        <begin position="68"/>
        <end position="89"/>
    </location>
</feature>
<dbReference type="RefSeq" id="WP_377798996.1">
    <property type="nucleotide sequence ID" value="NZ_JBHSLW010000018.1"/>
</dbReference>
<dbReference type="Pfam" id="PF04932">
    <property type="entry name" value="Wzy_C"/>
    <property type="match status" value="1"/>
</dbReference>
<evidence type="ECO:0000256" key="3">
    <source>
        <dbReference type="ARBA" id="ARBA00022989"/>
    </source>
</evidence>
<reference evidence="8" key="1">
    <citation type="journal article" date="2019" name="Int. J. Syst. Evol. Microbiol.">
        <title>The Global Catalogue of Microorganisms (GCM) 10K type strain sequencing project: providing services to taxonomists for standard genome sequencing and annotation.</title>
        <authorList>
            <consortium name="The Broad Institute Genomics Platform"/>
            <consortium name="The Broad Institute Genome Sequencing Center for Infectious Disease"/>
            <person name="Wu L."/>
            <person name="Ma J."/>
        </authorList>
    </citation>
    <scope>NUCLEOTIDE SEQUENCE [LARGE SCALE GENOMIC DNA]</scope>
    <source>
        <strain evidence="8">NCAIM B.01391</strain>
    </source>
</reference>
<comment type="caution">
    <text evidence="7">The sequence shown here is derived from an EMBL/GenBank/DDBJ whole genome shotgun (WGS) entry which is preliminary data.</text>
</comment>
<organism evidence="7 8">
    <name type="scientific">Bosea eneae</name>
    <dbReference type="NCBI Taxonomy" id="151454"/>
    <lineage>
        <taxon>Bacteria</taxon>
        <taxon>Pseudomonadati</taxon>
        <taxon>Pseudomonadota</taxon>
        <taxon>Alphaproteobacteria</taxon>
        <taxon>Hyphomicrobiales</taxon>
        <taxon>Boseaceae</taxon>
        <taxon>Bosea</taxon>
    </lineage>
</organism>
<protein>
    <submittedName>
        <fullName evidence="7">O-antigen ligase family protein</fullName>
    </submittedName>
</protein>
<comment type="subcellular location">
    <subcellularLocation>
        <location evidence="1">Membrane</location>
        <topology evidence="1">Multi-pass membrane protein</topology>
    </subcellularLocation>
</comment>